<dbReference type="KEGG" id="ang:An05g01230"/>
<feature type="region of interest" description="Disordered" evidence="1">
    <location>
        <begin position="1"/>
        <end position="92"/>
    </location>
</feature>
<feature type="compositionally biased region" description="Low complexity" evidence="1">
    <location>
        <begin position="34"/>
        <end position="43"/>
    </location>
</feature>
<gene>
    <name evidence="2" type="ORF">An05g01230</name>
</gene>
<sequence>MPDQQPLSPLVPRSIPQTTIPNIVPHHHHHHSSTRQTGSNSSSPRTMHIRLPPLMLPGASPRLSTLEPFTTTTSPSTSFPSPSSSATSDPLADILRSTPDQHALNEEQTLKLWHKILVKIYPPNGGFTHDLRTAEINGARIICCLVKQITWPRPGSEPVSSPMAVILCKGADEYHRKDTWDRTSNQLSQLSNIPGQPWTGSWMFDVGFRNGRVLLKQLLDDVKFGKWKAMNNGRGPKSSWAIVGGWGTPSANEAPPKWISQKETRYHQARNYGIKGQLHQVPRRYSRAIDSLSGNRCERALIKTYQKGVRKEVYNTRKEEILQPNGSTD</sequence>
<protein>
    <submittedName>
        <fullName evidence="2">Uncharacterized protein</fullName>
    </submittedName>
</protein>
<name>A0AAJ8DZ58_ASPNG</name>
<evidence type="ECO:0000256" key="1">
    <source>
        <dbReference type="SAM" id="MobiDB-lite"/>
    </source>
</evidence>
<dbReference type="VEuPathDB" id="FungiDB:An05g01230"/>
<dbReference type="RefSeq" id="XP_059600786.1">
    <property type="nucleotide sequence ID" value="XM_059747903.1"/>
</dbReference>
<dbReference type="GeneID" id="84591124"/>
<proteinExistence type="predicted"/>
<evidence type="ECO:0000313" key="2">
    <source>
        <dbReference type="RefSeq" id="XP_059600786.1"/>
    </source>
</evidence>
<dbReference type="AlphaFoldDB" id="A0AAJ8DZ58"/>
<feature type="compositionally biased region" description="Low complexity" evidence="1">
    <location>
        <begin position="64"/>
        <end position="92"/>
    </location>
</feature>
<reference evidence="2" key="2">
    <citation type="submission" date="2025-08" db="UniProtKB">
        <authorList>
            <consortium name="RefSeq"/>
        </authorList>
    </citation>
    <scope>IDENTIFICATION</scope>
</reference>
<reference evidence="2" key="1">
    <citation type="submission" date="2025-02" db="EMBL/GenBank/DDBJ databases">
        <authorList>
            <consortium name="NCBI Genome Project"/>
        </authorList>
    </citation>
    <scope>NUCLEOTIDE SEQUENCE</scope>
</reference>
<accession>A0AAJ8DZ58</accession>
<organism evidence="2">
    <name type="scientific">Aspergillus niger</name>
    <dbReference type="NCBI Taxonomy" id="5061"/>
    <lineage>
        <taxon>Eukaryota</taxon>
        <taxon>Fungi</taxon>
        <taxon>Dikarya</taxon>
        <taxon>Ascomycota</taxon>
        <taxon>Pezizomycotina</taxon>
        <taxon>Eurotiomycetes</taxon>
        <taxon>Eurotiomycetidae</taxon>
        <taxon>Eurotiales</taxon>
        <taxon>Aspergillaceae</taxon>
        <taxon>Aspergillus</taxon>
        <taxon>Aspergillus subgen. Circumdati</taxon>
    </lineage>
</organism>